<dbReference type="Pfam" id="PF13559">
    <property type="entry name" value="DUF4129"/>
    <property type="match status" value="1"/>
</dbReference>
<feature type="transmembrane region" description="Helical" evidence="1">
    <location>
        <begin position="97"/>
        <end position="114"/>
    </location>
</feature>
<evidence type="ECO:0000256" key="1">
    <source>
        <dbReference type="SAM" id="Phobius"/>
    </source>
</evidence>
<name>H5SVT1_ACEAU</name>
<reference evidence="3" key="2">
    <citation type="journal article" date="2012" name="PLoS ONE">
        <title>A Deeply Branching Thermophilic Bacterium with an Ancient Acetyl-CoA Pathway Dominates a Subsurface Ecosystem.</title>
        <authorList>
            <person name="Takami H."/>
            <person name="Noguchi H."/>
            <person name="Takaki Y."/>
            <person name="Uchiyama I."/>
            <person name="Toyoda A."/>
            <person name="Nishi S."/>
            <person name="Chee G.-J."/>
            <person name="Arai W."/>
            <person name="Nunoura T."/>
            <person name="Itoh T."/>
            <person name="Hattori M."/>
            <person name="Takai K."/>
        </authorList>
    </citation>
    <scope>NUCLEOTIDE SEQUENCE</scope>
</reference>
<dbReference type="InterPro" id="IPR025403">
    <property type="entry name" value="TgpA-like_C"/>
</dbReference>
<evidence type="ECO:0000313" key="3">
    <source>
        <dbReference type="EMBL" id="BAL59714.1"/>
    </source>
</evidence>
<reference evidence="3" key="1">
    <citation type="journal article" date="2005" name="Environ. Microbiol.">
        <title>Genetic and functional properties of uncultivated thermophilic crenarchaeotes from a subsurface gold mine as revealed by analysis of genome fragments.</title>
        <authorList>
            <person name="Nunoura T."/>
            <person name="Hirayama H."/>
            <person name="Takami H."/>
            <person name="Oida H."/>
            <person name="Nishi S."/>
            <person name="Shimamura S."/>
            <person name="Suzuki Y."/>
            <person name="Inagaki F."/>
            <person name="Takai K."/>
            <person name="Nealson K.H."/>
            <person name="Horikoshi K."/>
        </authorList>
    </citation>
    <scope>NUCLEOTIDE SEQUENCE</scope>
</reference>
<evidence type="ECO:0000259" key="2">
    <source>
        <dbReference type="Pfam" id="PF13559"/>
    </source>
</evidence>
<proteinExistence type="predicted"/>
<protein>
    <submittedName>
        <fullName evidence="3">Hypothetical conserved protein</fullName>
    </submittedName>
</protein>
<dbReference type="AlphaFoldDB" id="H5SVT1"/>
<feature type="transmembrane region" description="Helical" evidence="1">
    <location>
        <begin position="151"/>
        <end position="172"/>
    </location>
</feature>
<feature type="domain" description="Protein-glutamine gamma-glutamyltransferase-like C-terminal" evidence="2">
    <location>
        <begin position="211"/>
        <end position="280"/>
    </location>
</feature>
<keyword evidence="1" id="KW-1133">Transmembrane helix</keyword>
<accession>H5SVT1</accession>
<sequence>MIMFTRWRLVIPVMVVLLLVLLAAGVSHLSFVGTRYGPAEEPSEQSADALSRPQQMERDLPSWWEQAILVFLGVFVVISIVSILLWPRGLWEALKRALPSALWFAAILLILMHWRNRPFFTEPKGAPPGVGAAPQPDQPFPTLEQVHVPSWATFLFILLALIAVSVAIFVVWRLWRARPRPIPAEELADLTRRYAQELRSGAPVHETILRCYREMCQLLSERFHLEISRAMTARELERRLAQIGILEEHISRLSRLFEWARYSPARPTPEQEREALQLLEEIAHIYGRRAPEVLHPA</sequence>
<gene>
    <name evidence="3" type="ORF">HGMM_OP4C350</name>
</gene>
<keyword evidence="1" id="KW-0812">Transmembrane</keyword>
<dbReference type="EMBL" id="AP011803">
    <property type="protein sequence ID" value="BAL59714.1"/>
    <property type="molecule type" value="Genomic_DNA"/>
</dbReference>
<keyword evidence="1" id="KW-0472">Membrane</keyword>
<feature type="transmembrane region" description="Helical" evidence="1">
    <location>
        <begin position="63"/>
        <end position="85"/>
    </location>
</feature>
<organism evidence="3">
    <name type="scientific">Acetithermum autotrophicum</name>
    <dbReference type="NCBI Taxonomy" id="1446466"/>
    <lineage>
        <taxon>Bacteria</taxon>
        <taxon>Candidatus Bipolaricaulota</taxon>
        <taxon>Candidatus Acetithermum</taxon>
    </lineage>
</organism>